<dbReference type="GO" id="GO:0005783">
    <property type="term" value="C:endoplasmic reticulum"/>
    <property type="evidence" value="ECO:0007669"/>
    <property type="project" value="TreeGrafter"/>
</dbReference>
<evidence type="ECO:0000256" key="1">
    <source>
        <dbReference type="ARBA" id="ARBA00004211"/>
    </source>
</evidence>
<evidence type="ECO:0000313" key="11">
    <source>
        <dbReference type="EMBL" id="RPA83546.1"/>
    </source>
</evidence>
<keyword evidence="6" id="KW-1133">Transmembrane helix</keyword>
<sequence length="329" mass="36906">MDITSTFKSLLPRSEPEIASARPQNAPKDPSLSSRSFLQTAQALYSTLLTLHRTLLDLRKTYLSLTASPTAVSQIDDEANAMLRAVAAKLREFEEAEAIRITLAKEKRRREARWKVWKLPEDGGDGAESGEEKIVREFREAVVWMLKERLERVSEVVRGMREKRVSRAVGRLESSPFAGASISQFSEARESTGATNPSAVTARNQTRPSSWDVEGIGLEEGEASGEMMQLFEEENREMLKGFEGMMEGVRNAERSLVEISELQLQLAASLSQQSEHIDQLVQDSLDTTENLEQGNKQLKEAAKKPSLARYFFWGAVGFSTTMVIWDFLI</sequence>
<evidence type="ECO:0000256" key="2">
    <source>
        <dbReference type="ARBA" id="ARBA00009063"/>
    </source>
</evidence>
<reference evidence="11 12" key="1">
    <citation type="journal article" date="2018" name="Nat. Ecol. Evol.">
        <title>Pezizomycetes genomes reveal the molecular basis of ectomycorrhizal truffle lifestyle.</title>
        <authorList>
            <person name="Murat C."/>
            <person name="Payen T."/>
            <person name="Noel B."/>
            <person name="Kuo A."/>
            <person name="Morin E."/>
            <person name="Chen J."/>
            <person name="Kohler A."/>
            <person name="Krizsan K."/>
            <person name="Balestrini R."/>
            <person name="Da Silva C."/>
            <person name="Montanini B."/>
            <person name="Hainaut M."/>
            <person name="Levati E."/>
            <person name="Barry K.W."/>
            <person name="Belfiori B."/>
            <person name="Cichocki N."/>
            <person name="Clum A."/>
            <person name="Dockter R.B."/>
            <person name="Fauchery L."/>
            <person name="Guy J."/>
            <person name="Iotti M."/>
            <person name="Le Tacon F."/>
            <person name="Lindquist E.A."/>
            <person name="Lipzen A."/>
            <person name="Malagnac F."/>
            <person name="Mello A."/>
            <person name="Molinier V."/>
            <person name="Miyauchi S."/>
            <person name="Poulain J."/>
            <person name="Riccioni C."/>
            <person name="Rubini A."/>
            <person name="Sitrit Y."/>
            <person name="Splivallo R."/>
            <person name="Traeger S."/>
            <person name="Wang M."/>
            <person name="Zifcakova L."/>
            <person name="Wipf D."/>
            <person name="Zambonelli A."/>
            <person name="Paolocci F."/>
            <person name="Nowrousian M."/>
            <person name="Ottonello S."/>
            <person name="Baldrian P."/>
            <person name="Spatafora J.W."/>
            <person name="Henrissat B."/>
            <person name="Nagy L.G."/>
            <person name="Aury J.M."/>
            <person name="Wincker P."/>
            <person name="Grigoriev I.V."/>
            <person name="Bonfante P."/>
            <person name="Martin F.M."/>
        </authorList>
    </citation>
    <scope>NUCLEOTIDE SEQUENCE [LARGE SCALE GENOMIC DNA]</scope>
    <source>
        <strain evidence="11 12">RN42</strain>
    </source>
</reference>
<dbReference type="PROSITE" id="PS50192">
    <property type="entry name" value="T_SNARE"/>
    <property type="match status" value="1"/>
</dbReference>
<dbReference type="InterPro" id="IPR000727">
    <property type="entry name" value="T_SNARE_dom"/>
</dbReference>
<evidence type="ECO:0000256" key="6">
    <source>
        <dbReference type="ARBA" id="ARBA00022989"/>
    </source>
</evidence>
<proteinExistence type="inferred from homology"/>
<comment type="subcellular location">
    <subcellularLocation>
        <location evidence="1">Membrane</location>
        <topology evidence="1">Single-pass type IV membrane protein</topology>
    </subcellularLocation>
</comment>
<keyword evidence="5" id="KW-0653">Protein transport</keyword>
<keyword evidence="7" id="KW-0175">Coiled coil</keyword>
<dbReference type="EMBL" id="ML119663">
    <property type="protein sequence ID" value="RPA83546.1"/>
    <property type="molecule type" value="Genomic_DNA"/>
</dbReference>
<evidence type="ECO:0000256" key="8">
    <source>
        <dbReference type="ARBA" id="ARBA00023136"/>
    </source>
</evidence>
<evidence type="ECO:0000259" key="10">
    <source>
        <dbReference type="PROSITE" id="PS50192"/>
    </source>
</evidence>
<accession>A0A3N4IDC5</accession>
<keyword evidence="4" id="KW-0812">Transmembrane</keyword>
<organism evidence="11 12">
    <name type="scientific">Ascobolus immersus RN42</name>
    <dbReference type="NCBI Taxonomy" id="1160509"/>
    <lineage>
        <taxon>Eukaryota</taxon>
        <taxon>Fungi</taxon>
        <taxon>Dikarya</taxon>
        <taxon>Ascomycota</taxon>
        <taxon>Pezizomycotina</taxon>
        <taxon>Pezizomycetes</taxon>
        <taxon>Pezizales</taxon>
        <taxon>Ascobolaceae</taxon>
        <taxon>Ascobolus</taxon>
    </lineage>
</organism>
<dbReference type="OrthoDB" id="342981at2759"/>
<name>A0A3N4IDC5_ASCIM</name>
<dbReference type="GO" id="GO:0006890">
    <property type="term" value="P:retrograde vesicle-mediated transport, Golgi to endoplasmic reticulum"/>
    <property type="evidence" value="ECO:0007669"/>
    <property type="project" value="TreeGrafter"/>
</dbReference>
<dbReference type="Proteomes" id="UP000275078">
    <property type="component" value="Unassembled WGS sequence"/>
</dbReference>
<evidence type="ECO:0000256" key="4">
    <source>
        <dbReference type="ARBA" id="ARBA00022692"/>
    </source>
</evidence>
<dbReference type="GO" id="GO:0031201">
    <property type="term" value="C:SNARE complex"/>
    <property type="evidence" value="ECO:0007669"/>
    <property type="project" value="TreeGrafter"/>
</dbReference>
<feature type="region of interest" description="Disordered" evidence="9">
    <location>
        <begin position="189"/>
        <end position="209"/>
    </location>
</feature>
<keyword evidence="3" id="KW-0813">Transport</keyword>
<keyword evidence="12" id="KW-1185">Reference proteome</keyword>
<dbReference type="PANTHER" id="PTHR15959:SF0">
    <property type="entry name" value="SYNTAXIN-18"/>
    <property type="match status" value="1"/>
</dbReference>
<evidence type="ECO:0000313" key="12">
    <source>
        <dbReference type="Proteomes" id="UP000275078"/>
    </source>
</evidence>
<feature type="domain" description="T-SNARE coiled-coil homology" evidence="10">
    <location>
        <begin position="247"/>
        <end position="301"/>
    </location>
</feature>
<protein>
    <recommendedName>
        <fullName evidence="10">t-SNARE coiled-coil homology domain-containing protein</fullName>
    </recommendedName>
</protein>
<keyword evidence="8" id="KW-0472">Membrane</keyword>
<evidence type="ECO:0000256" key="7">
    <source>
        <dbReference type="ARBA" id="ARBA00023054"/>
    </source>
</evidence>
<evidence type="ECO:0000256" key="5">
    <source>
        <dbReference type="ARBA" id="ARBA00022927"/>
    </source>
</evidence>
<gene>
    <name evidence="11" type="ORF">BJ508DRAFT_413232</name>
</gene>
<evidence type="ECO:0000256" key="9">
    <source>
        <dbReference type="SAM" id="MobiDB-lite"/>
    </source>
</evidence>
<dbReference type="SUPFAM" id="SSF58038">
    <property type="entry name" value="SNARE fusion complex"/>
    <property type="match status" value="1"/>
</dbReference>
<feature type="region of interest" description="Disordered" evidence="9">
    <location>
        <begin position="1"/>
        <end position="33"/>
    </location>
</feature>
<dbReference type="STRING" id="1160509.A0A3N4IDC5"/>
<dbReference type="GO" id="GO:0015031">
    <property type="term" value="P:protein transport"/>
    <property type="evidence" value="ECO:0007669"/>
    <property type="project" value="UniProtKB-KW"/>
</dbReference>
<dbReference type="PANTHER" id="PTHR15959">
    <property type="entry name" value="SYNTAXIN-18"/>
    <property type="match status" value="1"/>
</dbReference>
<dbReference type="AlphaFoldDB" id="A0A3N4IDC5"/>
<comment type="similarity">
    <text evidence="2">Belongs to the syntaxin family.</text>
</comment>
<dbReference type="Gene3D" id="1.20.5.110">
    <property type="match status" value="1"/>
</dbReference>
<evidence type="ECO:0000256" key="3">
    <source>
        <dbReference type="ARBA" id="ARBA00022448"/>
    </source>
</evidence>